<evidence type="ECO:0000256" key="1">
    <source>
        <dbReference type="SAM" id="Phobius"/>
    </source>
</evidence>
<feature type="transmembrane region" description="Helical" evidence="1">
    <location>
        <begin position="208"/>
        <end position="226"/>
    </location>
</feature>
<keyword evidence="1" id="KW-0472">Membrane</keyword>
<dbReference type="PANTHER" id="PTHR39430">
    <property type="entry name" value="MEMBRANE-ASSOCIATED PROTEASE-RELATED"/>
    <property type="match status" value="1"/>
</dbReference>
<dbReference type="InterPro" id="IPR003675">
    <property type="entry name" value="Rce1/LyrA-like_dom"/>
</dbReference>
<feature type="transmembrane region" description="Helical" evidence="1">
    <location>
        <begin position="49"/>
        <end position="69"/>
    </location>
</feature>
<evidence type="ECO:0000313" key="4">
    <source>
        <dbReference type="Proteomes" id="UP000225548"/>
    </source>
</evidence>
<feature type="transmembrane region" description="Helical" evidence="1">
    <location>
        <begin position="255"/>
        <end position="274"/>
    </location>
</feature>
<feature type="transmembrane region" description="Helical" evidence="1">
    <location>
        <begin position="98"/>
        <end position="116"/>
    </location>
</feature>
<dbReference type="Proteomes" id="UP000225548">
    <property type="component" value="Unassembled WGS sequence"/>
</dbReference>
<keyword evidence="1" id="KW-1133">Transmembrane helix</keyword>
<dbReference type="GO" id="GO:0004175">
    <property type="term" value="F:endopeptidase activity"/>
    <property type="evidence" value="ECO:0007669"/>
    <property type="project" value="UniProtKB-ARBA"/>
</dbReference>
<dbReference type="PANTHER" id="PTHR39430:SF1">
    <property type="entry name" value="PROTEASE"/>
    <property type="match status" value="1"/>
</dbReference>
<gene>
    <name evidence="3" type="ORF">ATL42_2762</name>
</gene>
<dbReference type="Pfam" id="PF02517">
    <property type="entry name" value="Rce1-like"/>
    <property type="match status" value="1"/>
</dbReference>
<name>A0A2A9E7J8_9MICO</name>
<keyword evidence="4" id="KW-1185">Reference proteome</keyword>
<sequence length="286" mass="29549">MTHTKNRDEAASQPQTTTRGWVKVTAMVVGFTVVMAVSSSIASAMSHPVASLVVGPVLAALVLVLYSVAVRRTEHRPVTELALPGAASAVRRGAAGGFALATITITVLALFGGYRITGWGSLSGALTVVGLMCAVAVAEEVLFRGVVFRLLQQRWGTWLALGASALLFGFVHLVNPGATLWGAVAIAIEAGLMLGAAYVATGSLWLPIGLHLGWNITSVAVFGTIASGSDARESLATAITPGPVWLTGGTFGPEASIVAVLVCSVATVLLVRLAQRRGRIVPMRRG</sequence>
<keyword evidence="1" id="KW-0812">Transmembrane</keyword>
<feature type="domain" description="CAAX prenyl protease 2/Lysostaphin resistance protein A-like" evidence="2">
    <location>
        <begin position="125"/>
        <end position="216"/>
    </location>
</feature>
<feature type="transmembrane region" description="Helical" evidence="1">
    <location>
        <begin position="21"/>
        <end position="43"/>
    </location>
</feature>
<proteinExistence type="predicted"/>
<comment type="caution">
    <text evidence="3">The sequence shown here is derived from an EMBL/GenBank/DDBJ whole genome shotgun (WGS) entry which is preliminary data.</text>
</comment>
<dbReference type="RefSeq" id="WP_211281828.1">
    <property type="nucleotide sequence ID" value="NZ_PDJG01000001.1"/>
</dbReference>
<feature type="transmembrane region" description="Helical" evidence="1">
    <location>
        <begin position="122"/>
        <end position="143"/>
    </location>
</feature>
<protein>
    <recommendedName>
        <fullName evidence="2">CAAX prenyl protease 2/Lysostaphin resistance protein A-like domain-containing protein</fullName>
    </recommendedName>
</protein>
<feature type="transmembrane region" description="Helical" evidence="1">
    <location>
        <begin position="155"/>
        <end position="174"/>
    </location>
</feature>
<dbReference type="AlphaFoldDB" id="A0A2A9E7J8"/>
<dbReference type="GO" id="GO:0080120">
    <property type="term" value="P:CAAX-box protein maturation"/>
    <property type="evidence" value="ECO:0007669"/>
    <property type="project" value="UniProtKB-ARBA"/>
</dbReference>
<evidence type="ECO:0000313" key="3">
    <source>
        <dbReference type="EMBL" id="PFG34834.1"/>
    </source>
</evidence>
<accession>A0A2A9E7J8</accession>
<organism evidence="3 4">
    <name type="scientific">Sanguibacter antarcticus</name>
    <dbReference type="NCBI Taxonomy" id="372484"/>
    <lineage>
        <taxon>Bacteria</taxon>
        <taxon>Bacillati</taxon>
        <taxon>Actinomycetota</taxon>
        <taxon>Actinomycetes</taxon>
        <taxon>Micrococcales</taxon>
        <taxon>Sanguibacteraceae</taxon>
        <taxon>Sanguibacter</taxon>
    </lineage>
</organism>
<reference evidence="3 4" key="1">
    <citation type="submission" date="2017-10" db="EMBL/GenBank/DDBJ databases">
        <title>Sequencing the genomes of 1000 actinobacteria strains.</title>
        <authorList>
            <person name="Klenk H.-P."/>
        </authorList>
    </citation>
    <scope>NUCLEOTIDE SEQUENCE [LARGE SCALE GENOMIC DNA]</scope>
    <source>
        <strain evidence="3 4">DSM 18966</strain>
    </source>
</reference>
<feature type="transmembrane region" description="Helical" evidence="1">
    <location>
        <begin position="180"/>
        <end position="201"/>
    </location>
</feature>
<dbReference type="EMBL" id="PDJG01000001">
    <property type="protein sequence ID" value="PFG34834.1"/>
    <property type="molecule type" value="Genomic_DNA"/>
</dbReference>
<evidence type="ECO:0000259" key="2">
    <source>
        <dbReference type="Pfam" id="PF02517"/>
    </source>
</evidence>